<evidence type="ECO:0000256" key="1">
    <source>
        <dbReference type="ARBA" id="ARBA00022596"/>
    </source>
</evidence>
<dbReference type="Gene3D" id="3.30.70.1380">
    <property type="entry name" value="Transcriptional regulatory protein pf0864 domain like"/>
    <property type="match status" value="1"/>
</dbReference>
<dbReference type="GO" id="GO:0016151">
    <property type="term" value="F:nickel cation binding"/>
    <property type="evidence" value="ECO:0007669"/>
    <property type="project" value="UniProtKB-UniRule"/>
</dbReference>
<evidence type="ECO:0000313" key="4">
    <source>
        <dbReference type="Proteomes" id="UP000077519"/>
    </source>
</evidence>
<proteinExistence type="inferred from homology"/>
<dbReference type="EMBL" id="LVHI01000012">
    <property type="protein sequence ID" value="OAK54395.1"/>
    <property type="molecule type" value="Genomic_DNA"/>
</dbReference>
<dbReference type="GO" id="GO:0051604">
    <property type="term" value="P:protein maturation"/>
    <property type="evidence" value="ECO:0007669"/>
    <property type="project" value="UniProtKB-UniRule"/>
</dbReference>
<dbReference type="PANTHER" id="PTHR36566:SF1">
    <property type="entry name" value="PYRIDINIUM-3,5-BISTHIOCARBOXYLIC ACID MONONUCLEOTIDE NICKEL INSERTION PROTEIN"/>
    <property type="match status" value="1"/>
</dbReference>
<evidence type="ECO:0000313" key="3">
    <source>
        <dbReference type="EMBL" id="OAK54395.1"/>
    </source>
</evidence>
<dbReference type="GO" id="GO:0016829">
    <property type="term" value="F:lyase activity"/>
    <property type="evidence" value="ECO:0007669"/>
    <property type="project" value="UniProtKB-UniRule"/>
</dbReference>
<dbReference type="InterPro" id="IPR002822">
    <property type="entry name" value="Ni_insertion"/>
</dbReference>
<organism evidence="3 4">
    <name type="scientific">Rhodococcoides kyotonense</name>
    <dbReference type="NCBI Taxonomy" id="398843"/>
    <lineage>
        <taxon>Bacteria</taxon>
        <taxon>Bacillati</taxon>
        <taxon>Actinomycetota</taxon>
        <taxon>Actinomycetes</taxon>
        <taxon>Mycobacteriales</taxon>
        <taxon>Nocardiaceae</taxon>
        <taxon>Rhodococcoides</taxon>
    </lineage>
</organism>
<sequence length="382" mass="39883">MILWLNPIAGISGDMMLGALLDLGAPIDVVRDAIESTGITGWTLETESVERQGVRATHAIVTVDDHVPARHASELLDMASRAMPEQVSQFAVRAIRSVAETEAKIHDSTVEKVHLHELGGVDTIVDTVGVAAALAALDITAVYSGAVGLGIGQTHAAHGLLPVPAPATLGLLRGARVVGVDTDTETVTPTGAALLATSGTRYGPVPAMTMHSVGYGAGTRDTPGRPNVLTAVLGTPVSDADPVDAMVVLETNLDDVTGEVLAVVVERLLAAGAADAWISPGTGKKGRPMHTVSALCSQLAAATVEERLLAETGTLGVRRTIVDRRTLPRRWIDVEIEGMTVRVKVGPHRAKPEHDDLHRVSDATGIPVRTLADRVMASIPAQ</sequence>
<dbReference type="EC" id="4.99.1.12" evidence="2"/>
<comment type="catalytic activity">
    <reaction evidence="2">
        <text>Ni(II)-pyridinium-3,5-bisthiocarboxylate mononucleotide = pyridinium-3,5-bisthiocarboxylate mononucleotide + Ni(2+)</text>
        <dbReference type="Rhea" id="RHEA:54784"/>
        <dbReference type="ChEBI" id="CHEBI:49786"/>
        <dbReference type="ChEBI" id="CHEBI:137372"/>
        <dbReference type="ChEBI" id="CHEBI:137373"/>
        <dbReference type="EC" id="4.99.1.12"/>
    </reaction>
</comment>
<keyword evidence="2" id="KW-0456">Lyase</keyword>
<name>A0A177YFZ6_9NOCA</name>
<dbReference type="Proteomes" id="UP000077519">
    <property type="component" value="Unassembled WGS sequence"/>
</dbReference>
<comment type="similarity">
    <text evidence="2">Belongs to the LarC family.</text>
</comment>
<evidence type="ECO:0000256" key="2">
    <source>
        <dbReference type="HAMAP-Rule" id="MF_01074"/>
    </source>
</evidence>
<dbReference type="RefSeq" id="WP_068424519.1">
    <property type="nucleotide sequence ID" value="NZ_LVHI01000012.1"/>
</dbReference>
<dbReference type="Pfam" id="PF01969">
    <property type="entry name" value="Ni_insertion"/>
    <property type="match status" value="1"/>
</dbReference>
<comment type="function">
    <text evidence="2">Involved in the biosynthesis of a nickel-pincer cofactor ((SCS)Ni(II) pincer complex). Binds Ni(2+), and functions in nickel delivery to pyridinium-3,5-bisthiocarboxylic acid mononucleotide (P2TMN), to form the mature cofactor. Is thus probably required for the activation of nickel-pincer cofactor-dependent enzymes.</text>
</comment>
<reference evidence="3 4" key="1">
    <citation type="submission" date="2016-03" db="EMBL/GenBank/DDBJ databases">
        <title>Genome sequence of Rhodococcus kyotonensis KB10.</title>
        <authorList>
            <person name="Jeong H."/>
            <person name="Hong C.E."/>
            <person name="Jo S.H."/>
            <person name="Park J.M."/>
        </authorList>
    </citation>
    <scope>NUCLEOTIDE SEQUENCE [LARGE SCALE GENOMIC DNA]</scope>
    <source>
        <strain evidence="3 4">KB10</strain>
    </source>
</reference>
<accession>A0A177YFZ6</accession>
<comment type="caution">
    <text evidence="3">The sequence shown here is derived from an EMBL/GenBank/DDBJ whole genome shotgun (WGS) entry which is preliminary data.</text>
</comment>
<keyword evidence="4" id="KW-1185">Reference proteome</keyword>
<gene>
    <name evidence="2" type="primary">larC</name>
    <name evidence="3" type="ORF">A3K89_03140</name>
</gene>
<dbReference type="AlphaFoldDB" id="A0A177YFZ6"/>
<dbReference type="HAMAP" id="MF_01074">
    <property type="entry name" value="LarC"/>
    <property type="match status" value="1"/>
</dbReference>
<dbReference type="PANTHER" id="PTHR36566">
    <property type="entry name" value="NICKEL INSERTION PROTEIN-RELATED"/>
    <property type="match status" value="1"/>
</dbReference>
<keyword evidence="1 2" id="KW-0533">Nickel</keyword>
<protein>
    <recommendedName>
        <fullName evidence="2">Pyridinium-3,5-bisthiocarboxylic acid mononucleotide nickel insertion protein</fullName>
        <shortName evidence="2">P2TMN nickel insertion protein</shortName>
        <ecNumber evidence="2">4.99.1.12</ecNumber>
    </recommendedName>
    <alternativeName>
        <fullName evidence="2">Nickel-pincer cofactor biosynthesis protein LarC</fullName>
    </alternativeName>
</protein>
<dbReference type="NCBIfam" id="TIGR00299">
    <property type="entry name" value="nickel pincer cofactor biosynthesis protein LarC"/>
    <property type="match status" value="1"/>
</dbReference>